<gene>
    <name evidence="2" type="ORF">ACFFVI_11775</name>
</gene>
<keyword evidence="1" id="KW-0812">Transmembrane</keyword>
<sequence length="222" mass="23249">MREQLEQVVRETERHGRLPSAAEVVRRGDRRRRRVRATRVAVVAAVVAGVGGPWLLAQDRSTPIVPAPPVATSPAPRFEDPAARPDLTFTTPTGRVLATLVEPGVDLIDPAAVAGPTMALWSVDPTAVPERVALRNGAQTDGRDLCLSAPVEGIVSSELCDPTASAQQFSLAVVPGGSWTLGSDLGFVALDAEGRLTTSTDPAAALPFSITGPDGARWSPLP</sequence>
<protein>
    <recommendedName>
        <fullName evidence="4">Ricin-type beta-trefoil lectin protein</fullName>
    </recommendedName>
</protein>
<keyword evidence="1" id="KW-0472">Membrane</keyword>
<feature type="transmembrane region" description="Helical" evidence="1">
    <location>
        <begin position="37"/>
        <end position="56"/>
    </location>
</feature>
<organism evidence="2 3">
    <name type="scientific">Kineococcus gynurae</name>
    <dbReference type="NCBI Taxonomy" id="452979"/>
    <lineage>
        <taxon>Bacteria</taxon>
        <taxon>Bacillati</taxon>
        <taxon>Actinomycetota</taxon>
        <taxon>Actinomycetes</taxon>
        <taxon>Kineosporiales</taxon>
        <taxon>Kineosporiaceae</taxon>
        <taxon>Kineococcus</taxon>
    </lineage>
</organism>
<keyword evidence="3" id="KW-1185">Reference proteome</keyword>
<evidence type="ECO:0000313" key="3">
    <source>
        <dbReference type="Proteomes" id="UP001589748"/>
    </source>
</evidence>
<dbReference type="Proteomes" id="UP001589748">
    <property type="component" value="Unassembled WGS sequence"/>
</dbReference>
<reference evidence="2 3" key="1">
    <citation type="submission" date="2024-09" db="EMBL/GenBank/DDBJ databases">
        <authorList>
            <person name="Sun Q."/>
            <person name="Mori K."/>
        </authorList>
    </citation>
    <scope>NUCLEOTIDE SEQUENCE [LARGE SCALE GENOMIC DNA]</scope>
    <source>
        <strain evidence="2 3">TISTR 1856</strain>
    </source>
</reference>
<keyword evidence="1" id="KW-1133">Transmembrane helix</keyword>
<accession>A0ABV5LUA9</accession>
<name>A0ABV5LUA9_9ACTN</name>
<evidence type="ECO:0000256" key="1">
    <source>
        <dbReference type="SAM" id="Phobius"/>
    </source>
</evidence>
<evidence type="ECO:0000313" key="2">
    <source>
        <dbReference type="EMBL" id="MFB9377645.1"/>
    </source>
</evidence>
<dbReference type="EMBL" id="JBHMDM010000005">
    <property type="protein sequence ID" value="MFB9377645.1"/>
    <property type="molecule type" value="Genomic_DNA"/>
</dbReference>
<evidence type="ECO:0008006" key="4">
    <source>
        <dbReference type="Google" id="ProtNLM"/>
    </source>
</evidence>
<proteinExistence type="predicted"/>
<dbReference type="RefSeq" id="WP_380138770.1">
    <property type="nucleotide sequence ID" value="NZ_JBHLUI010000010.1"/>
</dbReference>
<comment type="caution">
    <text evidence="2">The sequence shown here is derived from an EMBL/GenBank/DDBJ whole genome shotgun (WGS) entry which is preliminary data.</text>
</comment>